<dbReference type="Gene3D" id="2.170.260.10">
    <property type="entry name" value="paz domain"/>
    <property type="match status" value="1"/>
</dbReference>
<dbReference type="InterPro" id="IPR036085">
    <property type="entry name" value="PAZ_dom_sf"/>
</dbReference>
<feature type="region of interest" description="Disordered" evidence="1">
    <location>
        <begin position="65"/>
        <end position="97"/>
    </location>
</feature>
<dbReference type="Proteomes" id="UP000800235">
    <property type="component" value="Unassembled WGS sequence"/>
</dbReference>
<reference evidence="3" key="1">
    <citation type="journal article" date="2020" name="Stud. Mycol.">
        <title>101 Dothideomycetes genomes: a test case for predicting lifestyles and emergence of pathogens.</title>
        <authorList>
            <person name="Haridas S."/>
            <person name="Albert R."/>
            <person name="Binder M."/>
            <person name="Bloem J."/>
            <person name="Labutti K."/>
            <person name="Salamov A."/>
            <person name="Andreopoulos B."/>
            <person name="Baker S."/>
            <person name="Barry K."/>
            <person name="Bills G."/>
            <person name="Bluhm B."/>
            <person name="Cannon C."/>
            <person name="Castanera R."/>
            <person name="Culley D."/>
            <person name="Daum C."/>
            <person name="Ezra D."/>
            <person name="Gonzalez J."/>
            <person name="Henrissat B."/>
            <person name="Kuo A."/>
            <person name="Liang C."/>
            <person name="Lipzen A."/>
            <person name="Lutzoni F."/>
            <person name="Magnuson J."/>
            <person name="Mondo S."/>
            <person name="Nolan M."/>
            <person name="Ohm R."/>
            <person name="Pangilinan J."/>
            <person name="Park H.-J."/>
            <person name="Ramirez L."/>
            <person name="Alfaro M."/>
            <person name="Sun H."/>
            <person name="Tritt A."/>
            <person name="Yoshinaga Y."/>
            <person name="Zwiers L.-H."/>
            <person name="Turgeon B."/>
            <person name="Goodwin S."/>
            <person name="Spatafora J."/>
            <person name="Crous P."/>
            <person name="Grigoriev I."/>
        </authorList>
    </citation>
    <scope>NUCLEOTIDE SEQUENCE</scope>
    <source>
        <strain evidence="3">CBS 130266</strain>
    </source>
</reference>
<dbReference type="InterPro" id="IPR036397">
    <property type="entry name" value="RNaseH_sf"/>
</dbReference>
<dbReference type="PANTHER" id="PTHR22891">
    <property type="entry name" value="EUKARYOTIC TRANSLATION INITIATION FACTOR 2C"/>
    <property type="match status" value="1"/>
</dbReference>
<dbReference type="SMART" id="SM00950">
    <property type="entry name" value="Piwi"/>
    <property type="match status" value="1"/>
</dbReference>
<dbReference type="Gene3D" id="3.30.70.330">
    <property type="match status" value="1"/>
</dbReference>
<dbReference type="Pfam" id="PF02171">
    <property type="entry name" value="Piwi"/>
    <property type="match status" value="1"/>
</dbReference>
<dbReference type="Gene3D" id="3.40.50.2300">
    <property type="match status" value="1"/>
</dbReference>
<dbReference type="SMART" id="SM01163">
    <property type="entry name" value="DUF1785"/>
    <property type="match status" value="1"/>
</dbReference>
<evidence type="ECO:0000313" key="3">
    <source>
        <dbReference type="EMBL" id="KAF2418498.1"/>
    </source>
</evidence>
<dbReference type="AlphaFoldDB" id="A0A9P4NF29"/>
<feature type="region of interest" description="Disordered" evidence="1">
    <location>
        <begin position="211"/>
        <end position="232"/>
    </location>
</feature>
<dbReference type="OrthoDB" id="10252740at2759"/>
<dbReference type="InterPro" id="IPR035979">
    <property type="entry name" value="RBD_domain_sf"/>
</dbReference>
<accession>A0A9P4NF29</accession>
<keyword evidence="4" id="KW-1185">Reference proteome</keyword>
<dbReference type="InterPro" id="IPR003165">
    <property type="entry name" value="Piwi"/>
</dbReference>
<organism evidence="3 4">
    <name type="scientific">Tothia fuscella</name>
    <dbReference type="NCBI Taxonomy" id="1048955"/>
    <lineage>
        <taxon>Eukaryota</taxon>
        <taxon>Fungi</taxon>
        <taxon>Dikarya</taxon>
        <taxon>Ascomycota</taxon>
        <taxon>Pezizomycotina</taxon>
        <taxon>Dothideomycetes</taxon>
        <taxon>Pleosporomycetidae</taxon>
        <taxon>Venturiales</taxon>
        <taxon>Cylindrosympodiaceae</taxon>
        <taxon>Tothia</taxon>
    </lineage>
</organism>
<dbReference type="InterPro" id="IPR012337">
    <property type="entry name" value="RNaseH-like_sf"/>
</dbReference>
<evidence type="ECO:0000256" key="1">
    <source>
        <dbReference type="SAM" id="MobiDB-lite"/>
    </source>
</evidence>
<protein>
    <submittedName>
        <fullName evidence="3">Piwi-domain-containing protein</fullName>
    </submittedName>
</protein>
<gene>
    <name evidence="3" type="ORF">EJ08DRAFT_703085</name>
</gene>
<dbReference type="SUPFAM" id="SSF53098">
    <property type="entry name" value="Ribonuclease H-like"/>
    <property type="match status" value="1"/>
</dbReference>
<dbReference type="SUPFAM" id="SSF101690">
    <property type="entry name" value="PAZ domain"/>
    <property type="match status" value="1"/>
</dbReference>
<dbReference type="Pfam" id="PF08699">
    <property type="entry name" value="ArgoL1"/>
    <property type="match status" value="1"/>
</dbReference>
<dbReference type="SUPFAM" id="SSF54928">
    <property type="entry name" value="RNA-binding domain, RBD"/>
    <property type="match status" value="1"/>
</dbReference>
<dbReference type="CDD" id="cd02846">
    <property type="entry name" value="PAZ_argonaute_like"/>
    <property type="match status" value="1"/>
</dbReference>
<evidence type="ECO:0000313" key="4">
    <source>
        <dbReference type="Proteomes" id="UP000800235"/>
    </source>
</evidence>
<dbReference type="InterPro" id="IPR014811">
    <property type="entry name" value="ArgoL1"/>
</dbReference>
<dbReference type="EMBL" id="MU007127">
    <property type="protein sequence ID" value="KAF2418498.1"/>
    <property type="molecule type" value="Genomic_DNA"/>
</dbReference>
<dbReference type="PROSITE" id="PS50822">
    <property type="entry name" value="PIWI"/>
    <property type="match status" value="1"/>
</dbReference>
<comment type="caution">
    <text evidence="3">The sequence shown here is derived from an EMBL/GenBank/DDBJ whole genome shotgun (WGS) entry which is preliminary data.</text>
</comment>
<dbReference type="InterPro" id="IPR012677">
    <property type="entry name" value="Nucleotide-bd_a/b_plait_sf"/>
</dbReference>
<proteinExistence type="predicted"/>
<sequence>MAPKKVSTDTLVVRNLKASCTEQIIEDQFYNAETVTMKFKEDNKTPNFATVKLNSIEEAQEAFQGTKDKPFEHSNTGSNKSVLVTPGPIATTQGSTGPIGMFREDLFTEPPTSQELGMAAKSHGSASVASLVPKAIETPSQFPLTKSKFTGAHGKSTVFHTRRPNAFALATVNHKDDKVESCNAISNHLPVTIAEGLQLFEYDFEFGTRNRTANSEHQGGDNDKNPSGLTRSGKKHVIKSFIRASYRLRTFQDKYATNFISKIVAWQPLGDHPIDQEKVKLDFPMMIPNVPASLRFVKAHSLDVLNDYAQGNAAHEDTTHIIELLNIVLSRHIADQSGDSKSIQVGAKKNFIETDWQDISDQSNVPLCIIRGFFASFKATMGNILLNINPCANVFYKPVTVKQFIGGYSHYGNAEQALRGLRVWINTPRTADRQGSLDEDGARLKTITGSGEVAAHKESFLLKDGGEKKTVLQYLHEKYGWDKHDYEDDKHCVNVGSQSRPNYYPPDRLSILPYQMYRDTVPSELTKMPGVQMNPSLVSIDARRMIPQTIEYAKSQKQINNMAKWNLETVVFKSPAKQNIRIHYIFNNKAQSGKSTFKLQQEEVKAQLILRGLKVQSETPGLTELDHSTTLQDGFKEAQRTNCDLVVYVLPHEDFVKYREFKRLAELKYGMRSSCMVERKPPKSKDWTATKLDNSFKQVGQAGSHAQYFGNFSMKVSLKFKDAINHYVFGFEGRHKTYLKGTMILGADVTHPGHGSIKGTRSIAAVVGSVDPNCCRYRDAMSLQAHDENRESKEIITNLKDMVRKLFLEFHKYREFLPSKVIYYRDGVSEGQYENFKRFELADIEAAFYEAQKALSIKSTKLVVTAIVAEKRHHVRFYPGGDAAGNCSFGTVVEKGVTSPYYHDFYLQSHHAPEGTARPTHYFVVRDDQNISALDLQRLTFDLSLSYQRSTVGVSYAAPTYYADHLCERGRKYLKLFLKGRIDRVLAQCVEFAGPQDPSYRYCPDQEEWKVNAGENRYQFPDKRELTYALNNSSADGHEAAVELMGRILELQWEGHNNPDKSVLGPRHKNLDGTMFWL</sequence>
<feature type="compositionally biased region" description="Polar residues" evidence="1">
    <location>
        <begin position="73"/>
        <end position="82"/>
    </location>
</feature>
<name>A0A9P4NF29_9PEZI</name>
<dbReference type="GO" id="GO:0003676">
    <property type="term" value="F:nucleic acid binding"/>
    <property type="evidence" value="ECO:0007669"/>
    <property type="project" value="InterPro"/>
</dbReference>
<dbReference type="Gene3D" id="3.30.420.10">
    <property type="entry name" value="Ribonuclease H-like superfamily/Ribonuclease H"/>
    <property type="match status" value="1"/>
</dbReference>
<evidence type="ECO:0000259" key="2">
    <source>
        <dbReference type="PROSITE" id="PS50822"/>
    </source>
</evidence>
<feature type="domain" description="Piwi" evidence="2">
    <location>
        <begin position="645"/>
        <end position="975"/>
    </location>
</feature>